<dbReference type="GO" id="GO:0015031">
    <property type="term" value="P:protein transport"/>
    <property type="evidence" value="ECO:0007669"/>
    <property type="project" value="UniProtKB-KW"/>
</dbReference>
<dbReference type="PANTHER" id="PTHR47168">
    <property type="entry name" value="RING ZINC FINGER DOMAIN SUPERFAMILY PROTEIN-RELATED"/>
    <property type="match status" value="1"/>
</dbReference>
<dbReference type="Pfam" id="PF13639">
    <property type="entry name" value="zf-RING_2"/>
    <property type="match status" value="1"/>
</dbReference>
<evidence type="ECO:0000256" key="9">
    <source>
        <dbReference type="ARBA" id="ARBA00022989"/>
    </source>
</evidence>
<feature type="domain" description="RING-type" evidence="17">
    <location>
        <begin position="246"/>
        <end position="288"/>
    </location>
</feature>
<dbReference type="PANTHER" id="PTHR47168:SF5">
    <property type="entry name" value="RING-TYPE DOMAIN-CONTAINING PROTEIN"/>
    <property type="match status" value="1"/>
</dbReference>
<comment type="subcellular location">
    <subcellularLocation>
        <location evidence="13">Endomembrane system</location>
        <topology evidence="13">Single-pass type I membrane protein</topology>
    </subcellularLocation>
    <subcellularLocation>
        <location evidence="14">Protein storage vacuole membrane</location>
    </subcellularLocation>
</comment>
<sequence length="339" mass="37234">MKYCPSSLSKSSKRTAAAALACSVVLLYFLRSSSAHVHLRGESFSFTFNDAPASFAIPVEESGACGSLLVANPLDACSPLDTNSSSDKLGSTNRDRFVLIERGQCSFDRKVRAAQAAGFRAAIVFDDQDVDYLYSMVGNPTGIHIHAVFVSKMAGEIIRKYADGEAECCIGPPVEDNAGTILVLSFVSVAIIISIVATFVFARNCWILRNASRRCSSTMKKQEIEIFPCFTFKGAYLSSKHITETCAICLEDYRNGEKLRVLPCMHDFHSQCVDSWLTKWGTFCPICKHEMNQRVGSFDDSTGIVMELKPAVINFRELDKGKLFPSFSISGSGSNQRNN</sequence>
<dbReference type="Proteomes" id="UP000636800">
    <property type="component" value="Unassembled WGS sequence"/>
</dbReference>
<keyword evidence="1" id="KW-0813">Transport</keyword>
<evidence type="ECO:0000259" key="17">
    <source>
        <dbReference type="PROSITE" id="PS50089"/>
    </source>
</evidence>
<dbReference type="EMBL" id="JADCNL010000296">
    <property type="protein sequence ID" value="KAG0448656.1"/>
    <property type="molecule type" value="Genomic_DNA"/>
</dbReference>
<feature type="transmembrane region" description="Helical" evidence="16">
    <location>
        <begin position="178"/>
        <end position="202"/>
    </location>
</feature>
<dbReference type="FunFam" id="3.50.30.30:FF:000020">
    <property type="entry name" value="Receptor homology region transmembrane domain-and RING domain-containing protein 2"/>
    <property type="match status" value="1"/>
</dbReference>
<name>A0A835P823_VANPL</name>
<gene>
    <name evidence="18" type="ORF">HPP92_027738</name>
</gene>
<accession>A0A835P823</accession>
<protein>
    <recommendedName>
        <fullName evidence="17">RING-type domain-containing protein</fullName>
    </recommendedName>
</protein>
<dbReference type="Gene3D" id="3.50.30.30">
    <property type="match status" value="1"/>
</dbReference>
<evidence type="ECO:0000256" key="1">
    <source>
        <dbReference type="ARBA" id="ARBA00022448"/>
    </source>
</evidence>
<dbReference type="SUPFAM" id="SSF57850">
    <property type="entry name" value="RING/U-box"/>
    <property type="match status" value="1"/>
</dbReference>
<dbReference type="InterPro" id="IPR001841">
    <property type="entry name" value="Znf_RING"/>
</dbReference>
<dbReference type="SMART" id="SM00184">
    <property type="entry name" value="RING"/>
    <property type="match status" value="1"/>
</dbReference>
<dbReference type="Gene3D" id="3.30.40.10">
    <property type="entry name" value="Zinc/RING finger domain, C3HC4 (zinc finger)"/>
    <property type="match status" value="1"/>
</dbReference>
<evidence type="ECO:0000256" key="2">
    <source>
        <dbReference type="ARBA" id="ARBA00022554"/>
    </source>
</evidence>
<keyword evidence="19" id="KW-1185">Reference proteome</keyword>
<evidence type="ECO:0000256" key="12">
    <source>
        <dbReference type="ARBA" id="ARBA00023180"/>
    </source>
</evidence>
<dbReference type="GO" id="GO:0032586">
    <property type="term" value="C:protein storage vacuole membrane"/>
    <property type="evidence" value="ECO:0007669"/>
    <property type="project" value="UniProtKB-SubCell"/>
</dbReference>
<comment type="caution">
    <text evidence="18">The sequence shown here is derived from an EMBL/GenBank/DDBJ whole genome shotgun (WGS) entry which is preliminary data.</text>
</comment>
<dbReference type="InterPro" id="IPR051653">
    <property type="entry name" value="E3_ligase_sorting_rcpt"/>
</dbReference>
<evidence type="ECO:0000256" key="5">
    <source>
        <dbReference type="ARBA" id="ARBA00022729"/>
    </source>
</evidence>
<evidence type="ECO:0000256" key="15">
    <source>
        <dbReference type="PROSITE-ProRule" id="PRU00175"/>
    </source>
</evidence>
<keyword evidence="5" id="KW-0732">Signal</keyword>
<evidence type="ECO:0000256" key="7">
    <source>
        <dbReference type="ARBA" id="ARBA00022833"/>
    </source>
</evidence>
<evidence type="ECO:0000256" key="16">
    <source>
        <dbReference type="SAM" id="Phobius"/>
    </source>
</evidence>
<keyword evidence="3 16" id="KW-0812">Transmembrane</keyword>
<dbReference type="InterPro" id="IPR046450">
    <property type="entry name" value="PA_dom_sf"/>
</dbReference>
<dbReference type="Pfam" id="PF02225">
    <property type="entry name" value="PA"/>
    <property type="match status" value="1"/>
</dbReference>
<dbReference type="SUPFAM" id="SSF52025">
    <property type="entry name" value="PA domain"/>
    <property type="match status" value="1"/>
</dbReference>
<proteinExistence type="predicted"/>
<dbReference type="PROSITE" id="PS50089">
    <property type="entry name" value="ZF_RING_2"/>
    <property type="match status" value="1"/>
</dbReference>
<evidence type="ECO:0000313" key="18">
    <source>
        <dbReference type="EMBL" id="KAG0448656.1"/>
    </source>
</evidence>
<evidence type="ECO:0000256" key="14">
    <source>
        <dbReference type="ARBA" id="ARBA00060484"/>
    </source>
</evidence>
<evidence type="ECO:0000256" key="6">
    <source>
        <dbReference type="ARBA" id="ARBA00022771"/>
    </source>
</evidence>
<keyword evidence="2" id="KW-0926">Vacuole</keyword>
<dbReference type="FunFam" id="3.30.40.10:FF:000388">
    <property type="entry name" value="Putative RING zinc finger domain superfamily protein"/>
    <property type="match status" value="1"/>
</dbReference>
<evidence type="ECO:0000256" key="8">
    <source>
        <dbReference type="ARBA" id="ARBA00022927"/>
    </source>
</evidence>
<keyword evidence="8" id="KW-0653">Protein transport</keyword>
<keyword evidence="4" id="KW-0479">Metal-binding</keyword>
<reference evidence="18 19" key="1">
    <citation type="journal article" date="2020" name="Nat. Food">
        <title>A phased Vanilla planifolia genome enables genetic improvement of flavour and production.</title>
        <authorList>
            <person name="Hasing T."/>
            <person name="Tang H."/>
            <person name="Brym M."/>
            <person name="Khazi F."/>
            <person name="Huang T."/>
            <person name="Chambers A.H."/>
        </authorList>
    </citation>
    <scope>NUCLEOTIDE SEQUENCE [LARGE SCALE GENOMIC DNA]</scope>
    <source>
        <tissue evidence="18">Leaf</tissue>
    </source>
</reference>
<dbReference type="OrthoDB" id="189024at2759"/>
<dbReference type="InterPro" id="IPR013083">
    <property type="entry name" value="Znf_RING/FYVE/PHD"/>
</dbReference>
<organism evidence="18 19">
    <name type="scientific">Vanilla planifolia</name>
    <name type="common">Vanilla</name>
    <dbReference type="NCBI Taxonomy" id="51239"/>
    <lineage>
        <taxon>Eukaryota</taxon>
        <taxon>Viridiplantae</taxon>
        <taxon>Streptophyta</taxon>
        <taxon>Embryophyta</taxon>
        <taxon>Tracheophyta</taxon>
        <taxon>Spermatophyta</taxon>
        <taxon>Magnoliopsida</taxon>
        <taxon>Liliopsida</taxon>
        <taxon>Asparagales</taxon>
        <taxon>Orchidaceae</taxon>
        <taxon>Vanilloideae</taxon>
        <taxon>Vanilleae</taxon>
        <taxon>Vanilla</taxon>
    </lineage>
</organism>
<dbReference type="GO" id="GO:0008270">
    <property type="term" value="F:zinc ion binding"/>
    <property type="evidence" value="ECO:0007669"/>
    <property type="project" value="UniProtKB-KW"/>
</dbReference>
<evidence type="ECO:0000256" key="11">
    <source>
        <dbReference type="ARBA" id="ARBA00023157"/>
    </source>
</evidence>
<keyword evidence="9 16" id="KW-1133">Transmembrane helix</keyword>
<evidence type="ECO:0000313" key="19">
    <source>
        <dbReference type="Proteomes" id="UP000636800"/>
    </source>
</evidence>
<evidence type="ECO:0000256" key="3">
    <source>
        <dbReference type="ARBA" id="ARBA00022692"/>
    </source>
</evidence>
<keyword evidence="12" id="KW-0325">Glycoprotein</keyword>
<evidence type="ECO:0000256" key="4">
    <source>
        <dbReference type="ARBA" id="ARBA00022723"/>
    </source>
</evidence>
<dbReference type="AlphaFoldDB" id="A0A835P823"/>
<keyword evidence="10 16" id="KW-0472">Membrane</keyword>
<keyword evidence="11" id="KW-1015">Disulfide bond</keyword>
<dbReference type="InterPro" id="IPR003137">
    <property type="entry name" value="PA_domain"/>
</dbReference>
<dbReference type="GO" id="GO:0012505">
    <property type="term" value="C:endomembrane system"/>
    <property type="evidence" value="ECO:0007669"/>
    <property type="project" value="UniProtKB-SubCell"/>
</dbReference>
<evidence type="ECO:0000256" key="13">
    <source>
        <dbReference type="ARBA" id="ARBA00046288"/>
    </source>
</evidence>
<evidence type="ECO:0000256" key="10">
    <source>
        <dbReference type="ARBA" id="ARBA00023136"/>
    </source>
</evidence>
<keyword evidence="7" id="KW-0862">Zinc</keyword>
<keyword evidence="6 15" id="KW-0863">Zinc-finger</keyword>